<dbReference type="AlphaFoldDB" id="A0AAV2K0G1"/>
<keyword evidence="2" id="KW-1185">Reference proteome</keyword>
<reference evidence="1 2" key="1">
    <citation type="submission" date="2024-04" db="EMBL/GenBank/DDBJ databases">
        <authorList>
            <person name="Waldvogel A.-M."/>
            <person name="Schoenle A."/>
        </authorList>
    </citation>
    <scope>NUCLEOTIDE SEQUENCE [LARGE SCALE GENOMIC DNA]</scope>
</reference>
<dbReference type="EMBL" id="OZ035837">
    <property type="protein sequence ID" value="CAL1582531.1"/>
    <property type="molecule type" value="Genomic_DNA"/>
</dbReference>
<accession>A0AAV2K0G1</accession>
<gene>
    <name evidence="1" type="ORF">KC01_LOCUS13119</name>
</gene>
<name>A0AAV2K0G1_KNICA</name>
<evidence type="ECO:0000313" key="1">
    <source>
        <dbReference type="EMBL" id="CAL1582531.1"/>
    </source>
</evidence>
<organism evidence="1 2">
    <name type="scientific">Knipowitschia caucasica</name>
    <name type="common">Caucasian dwarf goby</name>
    <name type="synonym">Pomatoschistus caucasicus</name>
    <dbReference type="NCBI Taxonomy" id="637954"/>
    <lineage>
        <taxon>Eukaryota</taxon>
        <taxon>Metazoa</taxon>
        <taxon>Chordata</taxon>
        <taxon>Craniata</taxon>
        <taxon>Vertebrata</taxon>
        <taxon>Euteleostomi</taxon>
        <taxon>Actinopterygii</taxon>
        <taxon>Neopterygii</taxon>
        <taxon>Teleostei</taxon>
        <taxon>Neoteleostei</taxon>
        <taxon>Acanthomorphata</taxon>
        <taxon>Gobiaria</taxon>
        <taxon>Gobiiformes</taxon>
        <taxon>Gobioidei</taxon>
        <taxon>Gobiidae</taxon>
        <taxon>Gobiinae</taxon>
        <taxon>Knipowitschia</taxon>
    </lineage>
</organism>
<evidence type="ECO:0000313" key="2">
    <source>
        <dbReference type="Proteomes" id="UP001497482"/>
    </source>
</evidence>
<dbReference type="Proteomes" id="UP001497482">
    <property type="component" value="Chromosome 15"/>
</dbReference>
<protein>
    <submittedName>
        <fullName evidence="1">Uncharacterized protein</fullName>
    </submittedName>
</protein>
<proteinExistence type="predicted"/>
<sequence length="68" mass="7240">MLQALASPIAFQVIGQAQRGVSLSPHDTSLVHSWICNKARGVGWTPFTTTAQSELRTSALGGNSSRIM</sequence>